<reference evidence="2" key="1">
    <citation type="journal article" date="2019" name="Int. J. Syst. Evol. Microbiol.">
        <title>The Global Catalogue of Microorganisms (GCM) 10K type strain sequencing project: providing services to taxonomists for standard genome sequencing and annotation.</title>
        <authorList>
            <consortium name="The Broad Institute Genomics Platform"/>
            <consortium name="The Broad Institute Genome Sequencing Center for Infectious Disease"/>
            <person name="Wu L."/>
            <person name="Ma J."/>
        </authorList>
    </citation>
    <scope>NUCLEOTIDE SEQUENCE [LARGE SCALE GENOMIC DNA]</scope>
    <source>
        <strain evidence="2">CGMCC 4.7177</strain>
    </source>
</reference>
<protein>
    <submittedName>
        <fullName evidence="1">Uncharacterized protein</fullName>
    </submittedName>
</protein>
<evidence type="ECO:0000313" key="2">
    <source>
        <dbReference type="Proteomes" id="UP001595839"/>
    </source>
</evidence>
<gene>
    <name evidence="1" type="ORF">ACFPIH_02895</name>
</gene>
<dbReference type="RefSeq" id="WP_381167832.1">
    <property type="nucleotide sequence ID" value="NZ_JBHSFK010000002.1"/>
</dbReference>
<evidence type="ECO:0000313" key="1">
    <source>
        <dbReference type="EMBL" id="MFC4498478.1"/>
    </source>
</evidence>
<proteinExistence type="predicted"/>
<dbReference type="Proteomes" id="UP001595839">
    <property type="component" value="Unassembled WGS sequence"/>
</dbReference>
<dbReference type="EMBL" id="JBHSFK010000002">
    <property type="protein sequence ID" value="MFC4498478.1"/>
    <property type="molecule type" value="Genomic_DNA"/>
</dbReference>
<comment type="caution">
    <text evidence="1">The sequence shown here is derived from an EMBL/GenBank/DDBJ whole genome shotgun (WGS) entry which is preliminary data.</text>
</comment>
<name>A0ABV9AJ60_9ACTN</name>
<accession>A0ABV9AJ60</accession>
<sequence length="68" mass="7463">MNNGKPKWPECSSYQRTHVVIRHENGNGVLTHTTTHPNLLSPTFFGDGRNASVPLTRPGYFANEIGAA</sequence>
<keyword evidence="2" id="KW-1185">Reference proteome</keyword>
<organism evidence="1 2">
    <name type="scientific">Streptomyces vulcanius</name>
    <dbReference type="NCBI Taxonomy" id="1441876"/>
    <lineage>
        <taxon>Bacteria</taxon>
        <taxon>Bacillati</taxon>
        <taxon>Actinomycetota</taxon>
        <taxon>Actinomycetes</taxon>
        <taxon>Kitasatosporales</taxon>
        <taxon>Streptomycetaceae</taxon>
        <taxon>Streptomyces</taxon>
    </lineage>
</organism>